<reference evidence="4" key="1">
    <citation type="journal article" date="2019" name="Int. J. Syst. Evol. Microbiol.">
        <title>The Global Catalogue of Microorganisms (GCM) 10K type strain sequencing project: providing services to taxonomists for standard genome sequencing and annotation.</title>
        <authorList>
            <consortium name="The Broad Institute Genomics Platform"/>
            <consortium name="The Broad Institute Genome Sequencing Center for Infectious Disease"/>
            <person name="Wu L."/>
            <person name="Ma J."/>
        </authorList>
    </citation>
    <scope>NUCLEOTIDE SEQUENCE [LARGE SCALE GENOMIC DNA]</scope>
    <source>
        <strain evidence="4">CGMCC 4.7330</strain>
    </source>
</reference>
<sequence>MTDGSSIEISTVLGWTISPAERLPTELDSLANTIETDVEAASRDVQNSRDYFEGEAGDALRTRFETERRNALATVDAISSMKAPIQEVAEIFRSAKTSIVDTVRKIEASEYELFYTEDGQVLSRKSVLDWMTDNLLTGLTRSMSVERTRRDYQEALQEALNDIWTADLRYNATLNEVLESLPEAVREALIPVPSDPELARILREYQVDASGTTVIFPSGVLLDTLRLYLPDIQPKAMTQEEAAALALLATKPPEGVFNLKTFYAVQDEAAEVAKTAYPELDMTENRRSLADGHSDAFRHMYWNARMTQEFGPEWTSTFTSAHEMVGSNPAAREAMDLYNNERGREIGTQNMNASPEELQQKVLEAIDNNRAVVLQEAPGGAQIAFSNSVTPGTNPIQPGADLPLNGR</sequence>
<name>A0ABV8DKW2_9NOCA</name>
<dbReference type="EMBL" id="JBHSAX010000002">
    <property type="protein sequence ID" value="MFC3960672.1"/>
    <property type="molecule type" value="Genomic_DNA"/>
</dbReference>
<feature type="region of interest" description="Disordered" evidence="1">
    <location>
        <begin position="384"/>
        <end position="407"/>
    </location>
</feature>
<evidence type="ECO:0000313" key="3">
    <source>
        <dbReference type="EMBL" id="MFC3960672.1"/>
    </source>
</evidence>
<accession>A0ABV8DKW2</accession>
<organism evidence="3 4">
    <name type="scientific">Nocardia jiangsuensis</name>
    <dbReference type="NCBI Taxonomy" id="1691563"/>
    <lineage>
        <taxon>Bacteria</taxon>
        <taxon>Bacillati</taxon>
        <taxon>Actinomycetota</taxon>
        <taxon>Actinomycetes</taxon>
        <taxon>Mycobacteriales</taxon>
        <taxon>Nocardiaceae</taxon>
        <taxon>Nocardia</taxon>
    </lineage>
</organism>
<dbReference type="InterPro" id="IPR054246">
    <property type="entry name" value="DUF6973"/>
</dbReference>
<evidence type="ECO:0000313" key="4">
    <source>
        <dbReference type="Proteomes" id="UP001595696"/>
    </source>
</evidence>
<feature type="compositionally biased region" description="Polar residues" evidence="1">
    <location>
        <begin position="384"/>
        <end position="396"/>
    </location>
</feature>
<dbReference type="RefSeq" id="WP_378610434.1">
    <property type="nucleotide sequence ID" value="NZ_JBHSAX010000002.1"/>
</dbReference>
<comment type="caution">
    <text evidence="3">The sequence shown here is derived from an EMBL/GenBank/DDBJ whole genome shotgun (WGS) entry which is preliminary data.</text>
</comment>
<dbReference type="Pfam" id="PF22322">
    <property type="entry name" value="DUF6973"/>
    <property type="match status" value="1"/>
</dbReference>
<feature type="domain" description="DUF6973" evidence="2">
    <location>
        <begin position="259"/>
        <end position="369"/>
    </location>
</feature>
<dbReference type="Proteomes" id="UP001595696">
    <property type="component" value="Unassembled WGS sequence"/>
</dbReference>
<gene>
    <name evidence="3" type="ORF">ACFO0B_01570</name>
</gene>
<protein>
    <submittedName>
        <fullName evidence="3">DUF6973 domain-containing protein</fullName>
    </submittedName>
</protein>
<evidence type="ECO:0000259" key="2">
    <source>
        <dbReference type="Pfam" id="PF22322"/>
    </source>
</evidence>
<keyword evidence="4" id="KW-1185">Reference proteome</keyword>
<proteinExistence type="predicted"/>
<evidence type="ECO:0000256" key="1">
    <source>
        <dbReference type="SAM" id="MobiDB-lite"/>
    </source>
</evidence>
<dbReference type="Gene3D" id="1.10.287.1060">
    <property type="entry name" value="ESAT-6-like"/>
    <property type="match status" value="1"/>
</dbReference>